<dbReference type="InterPro" id="IPR036388">
    <property type="entry name" value="WH-like_DNA-bd_sf"/>
</dbReference>
<keyword evidence="8" id="KW-0597">Phosphoprotein</keyword>
<dbReference type="Gene3D" id="6.10.250.690">
    <property type="match status" value="1"/>
</dbReference>
<dbReference type="SMART" id="SM00862">
    <property type="entry name" value="Trans_reg_C"/>
    <property type="match status" value="1"/>
</dbReference>
<dbReference type="InterPro" id="IPR011006">
    <property type="entry name" value="CheY-like_superfamily"/>
</dbReference>
<dbReference type="InterPro" id="IPR039420">
    <property type="entry name" value="WalR-like"/>
</dbReference>
<comment type="function">
    <text evidence="7">May play the central regulatory role in sporulation. It may be an element of the effector pathway responsible for the activation of sporulation genes in response to nutritional stress. Spo0A may act in concert with spo0H (a sigma factor) to control the expression of some genes that are critical to the sporulation process.</text>
</comment>
<feature type="transmembrane region" description="Helical" evidence="10">
    <location>
        <begin position="365"/>
        <end position="387"/>
    </location>
</feature>
<evidence type="ECO:0000256" key="3">
    <source>
        <dbReference type="ARBA" id="ARBA00018672"/>
    </source>
</evidence>
<reference evidence="14 15" key="1">
    <citation type="submission" date="2016-10" db="EMBL/GenBank/DDBJ databases">
        <authorList>
            <person name="Varghese N."/>
            <person name="Submissions S."/>
        </authorList>
    </citation>
    <scope>NUCLEOTIDE SEQUENCE [LARGE SCALE GENOMIC DNA]</scope>
    <source>
        <strain evidence="14 15">NLAE-zl-C224</strain>
    </source>
</reference>
<keyword evidence="10" id="KW-0472">Membrane</keyword>
<dbReference type="Pfam" id="PF00486">
    <property type="entry name" value="Trans_reg_C"/>
    <property type="match status" value="1"/>
</dbReference>
<feature type="modified residue" description="4-aspartylphosphate" evidence="8">
    <location>
        <position position="51"/>
    </location>
</feature>
<accession>A0ABY0QLG4</accession>
<keyword evidence="6" id="KW-0804">Transcription</keyword>
<dbReference type="Pfam" id="PF00072">
    <property type="entry name" value="Response_reg"/>
    <property type="match status" value="1"/>
</dbReference>
<gene>
    <name evidence="14" type="ORF">SAMN05216497_10967</name>
</gene>
<evidence type="ECO:0000256" key="7">
    <source>
        <dbReference type="ARBA" id="ARBA00024867"/>
    </source>
</evidence>
<name>A0ABY0QLG4_CLOCO</name>
<dbReference type="PROSITE" id="PS50885">
    <property type="entry name" value="HAMP"/>
    <property type="match status" value="1"/>
</dbReference>
<sequence length="504" mass="58713">MKILVVDDEKSIINLIRINLALEGYKVLEALNGKDAISIFKKEEPDLVLLDIMLPDLDGYEVLKELQNIDASKPIIFLTAKNQMNSKLLGLQLGAEDYITKPFDNRELVLRIRTIYRRINRYKISHKYGRDLDHNVLQHGSIKVLKNERKVFIENAEIRLTYKEFNMLALMMKNYGRVFTREELLEKVWGYDFYGNSRAVDILITRLRDKMGNYKAYIQTVYIATIKILYLNLIKKSVEYLKSESYNSQIYVMDYIKRESDFKPNDVIKNMGPFIAQYIANDLKCTTQIYNNNLDLLGESKDSEGINYNEDVVAAVNGNKCYKIYKNFQKRYILFSSPIYSGDESIGCIRYIYDLEEDMLVVKKTIYSVFLVIISLTALSLILNNILSKEILSPIIKLKKASYNLKNGIFDKKIEIDTNDELYELGETFNEMSENLEVYIKTLKEEKEKQYRFFNNATHQLKTPLTSIIGYSDLIQRISNNKEGNMIEVFINVDKSMAHLIVDK</sequence>
<evidence type="ECO:0000256" key="4">
    <source>
        <dbReference type="ARBA" id="ARBA00023015"/>
    </source>
</evidence>
<organism evidence="14 15">
    <name type="scientific">Clostridium cochlearium</name>
    <dbReference type="NCBI Taxonomy" id="1494"/>
    <lineage>
        <taxon>Bacteria</taxon>
        <taxon>Bacillati</taxon>
        <taxon>Bacillota</taxon>
        <taxon>Clostridia</taxon>
        <taxon>Eubacteriales</taxon>
        <taxon>Clostridiaceae</taxon>
        <taxon>Clostridium</taxon>
    </lineage>
</organism>
<dbReference type="SUPFAM" id="SSF158472">
    <property type="entry name" value="HAMP domain-like"/>
    <property type="match status" value="1"/>
</dbReference>
<protein>
    <recommendedName>
        <fullName evidence="3">Stage 0 sporulation protein A homolog</fullName>
        <ecNumber evidence="2">2.7.13.3</ecNumber>
    </recommendedName>
</protein>
<feature type="domain" description="Response regulatory" evidence="11">
    <location>
        <begin position="2"/>
        <end position="116"/>
    </location>
</feature>
<dbReference type="Proteomes" id="UP000198811">
    <property type="component" value="Unassembled WGS sequence"/>
</dbReference>
<dbReference type="PANTHER" id="PTHR48111">
    <property type="entry name" value="REGULATOR OF RPOS"/>
    <property type="match status" value="1"/>
</dbReference>
<evidence type="ECO:0000256" key="2">
    <source>
        <dbReference type="ARBA" id="ARBA00012438"/>
    </source>
</evidence>
<dbReference type="PROSITE" id="PS51755">
    <property type="entry name" value="OMPR_PHOB"/>
    <property type="match status" value="1"/>
</dbReference>
<evidence type="ECO:0000259" key="12">
    <source>
        <dbReference type="PROSITE" id="PS50885"/>
    </source>
</evidence>
<evidence type="ECO:0000259" key="11">
    <source>
        <dbReference type="PROSITE" id="PS50110"/>
    </source>
</evidence>
<feature type="domain" description="HAMP" evidence="12">
    <location>
        <begin position="389"/>
        <end position="441"/>
    </location>
</feature>
<feature type="DNA-binding region" description="OmpR/PhoB-type" evidence="9">
    <location>
        <begin position="134"/>
        <end position="230"/>
    </location>
</feature>
<dbReference type="Gene3D" id="1.10.287.130">
    <property type="match status" value="1"/>
</dbReference>
<dbReference type="EC" id="2.7.13.3" evidence="2"/>
<evidence type="ECO:0000256" key="10">
    <source>
        <dbReference type="SAM" id="Phobius"/>
    </source>
</evidence>
<evidence type="ECO:0000256" key="8">
    <source>
        <dbReference type="PROSITE-ProRule" id="PRU00169"/>
    </source>
</evidence>
<evidence type="ECO:0000259" key="13">
    <source>
        <dbReference type="PROSITE" id="PS51755"/>
    </source>
</evidence>
<evidence type="ECO:0000313" key="15">
    <source>
        <dbReference type="Proteomes" id="UP000198811"/>
    </source>
</evidence>
<dbReference type="CDD" id="cd06225">
    <property type="entry name" value="HAMP"/>
    <property type="match status" value="1"/>
</dbReference>
<evidence type="ECO:0000313" key="14">
    <source>
        <dbReference type="EMBL" id="SDL15673.1"/>
    </source>
</evidence>
<dbReference type="EMBL" id="FNGL01000009">
    <property type="protein sequence ID" value="SDL15673.1"/>
    <property type="molecule type" value="Genomic_DNA"/>
</dbReference>
<dbReference type="CDD" id="cd00082">
    <property type="entry name" value="HisKA"/>
    <property type="match status" value="1"/>
</dbReference>
<dbReference type="GO" id="GO:0003677">
    <property type="term" value="F:DNA binding"/>
    <property type="evidence" value="ECO:0007669"/>
    <property type="project" value="UniProtKB-KW"/>
</dbReference>
<evidence type="ECO:0000256" key="6">
    <source>
        <dbReference type="ARBA" id="ARBA00023163"/>
    </source>
</evidence>
<dbReference type="PANTHER" id="PTHR48111:SF73">
    <property type="entry name" value="ALKALINE PHOSPHATASE SYNTHESIS TRANSCRIPTIONAL REGULATORY PROTEIN PHOP"/>
    <property type="match status" value="1"/>
</dbReference>
<dbReference type="InterPro" id="IPR036097">
    <property type="entry name" value="HisK_dim/P_sf"/>
</dbReference>
<keyword evidence="4" id="KW-0805">Transcription regulation</keyword>
<dbReference type="Gene3D" id="1.10.10.10">
    <property type="entry name" value="Winged helix-like DNA-binding domain superfamily/Winged helix DNA-binding domain"/>
    <property type="match status" value="1"/>
</dbReference>
<comment type="catalytic activity">
    <reaction evidence="1">
        <text>ATP + protein L-histidine = ADP + protein N-phospho-L-histidine.</text>
        <dbReference type="EC" id="2.7.13.3"/>
    </reaction>
</comment>
<evidence type="ECO:0000256" key="1">
    <source>
        <dbReference type="ARBA" id="ARBA00000085"/>
    </source>
</evidence>
<dbReference type="CDD" id="cd00383">
    <property type="entry name" value="trans_reg_C"/>
    <property type="match status" value="1"/>
</dbReference>
<dbReference type="InterPro" id="IPR003660">
    <property type="entry name" value="HAMP_dom"/>
</dbReference>
<keyword evidence="10" id="KW-0812">Transmembrane</keyword>
<dbReference type="SUPFAM" id="SSF52172">
    <property type="entry name" value="CheY-like"/>
    <property type="match status" value="1"/>
</dbReference>
<comment type="caution">
    <text evidence="14">The sequence shown here is derived from an EMBL/GenBank/DDBJ whole genome shotgun (WGS) entry which is preliminary data.</text>
</comment>
<dbReference type="SUPFAM" id="SSF47384">
    <property type="entry name" value="Homodimeric domain of signal transducing histidine kinase"/>
    <property type="match status" value="1"/>
</dbReference>
<proteinExistence type="predicted"/>
<dbReference type="Pfam" id="PF00512">
    <property type="entry name" value="HisKA"/>
    <property type="match status" value="1"/>
</dbReference>
<dbReference type="Pfam" id="PF00672">
    <property type="entry name" value="HAMP"/>
    <property type="match status" value="1"/>
</dbReference>
<dbReference type="InterPro" id="IPR003661">
    <property type="entry name" value="HisK_dim/P_dom"/>
</dbReference>
<dbReference type="PROSITE" id="PS50110">
    <property type="entry name" value="RESPONSE_REGULATORY"/>
    <property type="match status" value="1"/>
</dbReference>
<evidence type="ECO:0000256" key="5">
    <source>
        <dbReference type="ARBA" id="ARBA00023125"/>
    </source>
</evidence>
<dbReference type="SMART" id="SM00304">
    <property type="entry name" value="HAMP"/>
    <property type="match status" value="1"/>
</dbReference>
<feature type="domain" description="OmpR/PhoB-type" evidence="13">
    <location>
        <begin position="134"/>
        <end position="230"/>
    </location>
</feature>
<dbReference type="Gene3D" id="3.40.50.2300">
    <property type="match status" value="1"/>
</dbReference>
<keyword evidence="15" id="KW-1185">Reference proteome</keyword>
<evidence type="ECO:0000256" key="9">
    <source>
        <dbReference type="PROSITE-ProRule" id="PRU01091"/>
    </source>
</evidence>
<dbReference type="InterPro" id="IPR001789">
    <property type="entry name" value="Sig_transdc_resp-reg_receiver"/>
</dbReference>
<dbReference type="SMART" id="SM00448">
    <property type="entry name" value="REC"/>
    <property type="match status" value="1"/>
</dbReference>
<keyword evidence="5 9" id="KW-0238">DNA-binding</keyword>
<dbReference type="Gene3D" id="6.10.340.10">
    <property type="match status" value="1"/>
</dbReference>
<dbReference type="InterPro" id="IPR001867">
    <property type="entry name" value="OmpR/PhoB-type_DNA-bd"/>
</dbReference>
<keyword evidence="10" id="KW-1133">Transmembrane helix</keyword>